<name>A0A2R6B7H6_9ARCH</name>
<dbReference type="AlphaFoldDB" id="A0A2R6B7H6"/>
<accession>A0A2R6B7H6</accession>
<evidence type="ECO:0000313" key="1">
    <source>
        <dbReference type="EMBL" id="PSN94591.1"/>
    </source>
</evidence>
<evidence type="ECO:0000313" key="2">
    <source>
        <dbReference type="Proteomes" id="UP000240681"/>
    </source>
</evidence>
<dbReference type="EMBL" id="NEXK01000078">
    <property type="protein sequence ID" value="PSN94591.1"/>
    <property type="molecule type" value="Genomic_DNA"/>
</dbReference>
<dbReference type="SUPFAM" id="SSF88723">
    <property type="entry name" value="PIN domain-like"/>
    <property type="match status" value="1"/>
</dbReference>
<comment type="caution">
    <text evidence="1">The sequence shown here is derived from an EMBL/GenBank/DDBJ whole genome shotgun (WGS) entry which is preliminary data.</text>
</comment>
<evidence type="ECO:0008006" key="3">
    <source>
        <dbReference type="Google" id="ProtNLM"/>
    </source>
</evidence>
<protein>
    <recommendedName>
        <fullName evidence="3">PIN domain-containing protein</fullName>
    </recommendedName>
</protein>
<reference evidence="1 2" key="1">
    <citation type="submission" date="2017-04" db="EMBL/GenBank/DDBJ databases">
        <title>Novel microbial lineages endemic to geothermal iron-oxide mats fill important gaps in the evolutionary history of Archaea.</title>
        <authorList>
            <person name="Jay Z.J."/>
            <person name="Beam J.P."/>
            <person name="Dlakic M."/>
            <person name="Rusch D.B."/>
            <person name="Kozubal M.A."/>
            <person name="Inskeep W.P."/>
        </authorList>
    </citation>
    <scope>NUCLEOTIDE SEQUENCE [LARGE SCALE GENOMIC DNA]</scope>
    <source>
        <strain evidence="1">ECH_B_SAG-C16</strain>
    </source>
</reference>
<organism evidence="1 2">
    <name type="scientific">Candidatus Marsarchaeota G2 archaeon ECH_B_SAG-C16</name>
    <dbReference type="NCBI Taxonomy" id="1978163"/>
    <lineage>
        <taxon>Archaea</taxon>
        <taxon>Candidatus Marsarchaeota</taxon>
        <taxon>Candidatus Marsarchaeota group 2</taxon>
    </lineage>
</organism>
<dbReference type="Proteomes" id="UP000240681">
    <property type="component" value="Unassembled WGS sequence"/>
</dbReference>
<dbReference type="InterPro" id="IPR029060">
    <property type="entry name" value="PIN-like_dom_sf"/>
</dbReference>
<sequence length="70" mass="7731">MVIGDIKDSIIDVSRDGVLESISLVFDREINDGDAVNVIIAKKINAEIVSNDKDYTRVKDLVKVVSPMKI</sequence>
<gene>
    <name evidence="1" type="ORF">B9Q09_04020</name>
</gene>
<proteinExistence type="predicted"/>